<name>A0A934W1Q5_9RHOB</name>
<accession>A0A934W1Q5</accession>
<dbReference type="EMBL" id="JAEPRQ010000005">
    <property type="protein sequence ID" value="MBK4217034.1"/>
    <property type="molecule type" value="Genomic_DNA"/>
</dbReference>
<proteinExistence type="predicted"/>
<sequence>MVGEIIDLEARKAYGSIYEAIIAASKEFGIDEEGATAIALRSLEILHERGRR</sequence>
<keyword evidence="2" id="KW-1185">Reference proteome</keyword>
<evidence type="ECO:0000313" key="2">
    <source>
        <dbReference type="Proteomes" id="UP000640485"/>
    </source>
</evidence>
<evidence type="ECO:0000313" key="1">
    <source>
        <dbReference type="EMBL" id="MBK4217034.1"/>
    </source>
</evidence>
<reference evidence="1" key="1">
    <citation type="submission" date="2021-01" db="EMBL/GenBank/DDBJ databases">
        <title>Paracoccus amoyensis sp. nov., isolated from the surface seawater along the coast of Xiamen Island, China.</title>
        <authorList>
            <person name="Lyu L."/>
        </authorList>
    </citation>
    <scope>NUCLEOTIDE SEQUENCE</scope>
    <source>
        <strain evidence="1">MJ17</strain>
    </source>
</reference>
<gene>
    <name evidence="1" type="ORF">JJJ17_13945</name>
</gene>
<protein>
    <submittedName>
        <fullName evidence="1">Uncharacterized protein</fullName>
    </submittedName>
</protein>
<dbReference type="Proteomes" id="UP000640485">
    <property type="component" value="Unassembled WGS sequence"/>
</dbReference>
<dbReference type="RefSeq" id="WP_200687464.1">
    <property type="nucleotide sequence ID" value="NZ_JAEPRQ010000005.1"/>
</dbReference>
<comment type="caution">
    <text evidence="1">The sequence shown here is derived from an EMBL/GenBank/DDBJ whole genome shotgun (WGS) entry which is preliminary data.</text>
</comment>
<organism evidence="1 2">
    <name type="scientific">Paracoccus caeni</name>
    <dbReference type="NCBI Taxonomy" id="657651"/>
    <lineage>
        <taxon>Bacteria</taxon>
        <taxon>Pseudomonadati</taxon>
        <taxon>Pseudomonadota</taxon>
        <taxon>Alphaproteobacteria</taxon>
        <taxon>Rhodobacterales</taxon>
        <taxon>Paracoccaceae</taxon>
        <taxon>Paracoccus</taxon>
    </lineage>
</organism>
<dbReference type="AlphaFoldDB" id="A0A934W1Q5"/>